<proteinExistence type="predicted"/>
<organism evidence="1">
    <name type="scientific">Rhizophora mucronata</name>
    <name type="common">Asiatic mangrove</name>
    <dbReference type="NCBI Taxonomy" id="61149"/>
    <lineage>
        <taxon>Eukaryota</taxon>
        <taxon>Viridiplantae</taxon>
        <taxon>Streptophyta</taxon>
        <taxon>Embryophyta</taxon>
        <taxon>Tracheophyta</taxon>
        <taxon>Spermatophyta</taxon>
        <taxon>Magnoliopsida</taxon>
        <taxon>eudicotyledons</taxon>
        <taxon>Gunneridae</taxon>
        <taxon>Pentapetalae</taxon>
        <taxon>rosids</taxon>
        <taxon>fabids</taxon>
        <taxon>Malpighiales</taxon>
        <taxon>Rhizophoraceae</taxon>
        <taxon>Rhizophora</taxon>
    </lineage>
</organism>
<name>A0A2P2P1L2_RHIMU</name>
<accession>A0A2P2P1L2</accession>
<evidence type="ECO:0000313" key="1">
    <source>
        <dbReference type="EMBL" id="MBX48614.1"/>
    </source>
</evidence>
<protein>
    <submittedName>
        <fullName evidence="1">Uncharacterized protein</fullName>
    </submittedName>
</protein>
<dbReference type="EMBL" id="GGEC01068130">
    <property type="protein sequence ID" value="MBX48614.1"/>
    <property type="molecule type" value="Transcribed_RNA"/>
</dbReference>
<reference evidence="1" key="1">
    <citation type="submission" date="2018-02" db="EMBL/GenBank/DDBJ databases">
        <title>Rhizophora mucronata_Transcriptome.</title>
        <authorList>
            <person name="Meera S.P."/>
            <person name="Sreeshan A."/>
            <person name="Augustine A."/>
        </authorList>
    </citation>
    <scope>NUCLEOTIDE SEQUENCE</scope>
    <source>
        <tissue evidence="1">Leaf</tissue>
    </source>
</reference>
<sequence>MFHMHVFNFCECTSRFLGPFFVNFP</sequence>
<dbReference type="AlphaFoldDB" id="A0A2P2P1L2"/>